<evidence type="ECO:0000259" key="1">
    <source>
        <dbReference type="PROSITE" id="PS50181"/>
    </source>
</evidence>
<protein>
    <submittedName>
        <fullName evidence="2">(thale cress) hypothetical protein</fullName>
    </submittedName>
</protein>
<reference evidence="2 3" key="1">
    <citation type="submission" date="2020-09" db="EMBL/GenBank/DDBJ databases">
        <authorList>
            <person name="Ashkenazy H."/>
        </authorList>
    </citation>
    <scope>NUCLEOTIDE SEQUENCE [LARGE SCALE GENOMIC DNA]</scope>
    <source>
        <strain evidence="3">cv. Cdm-0</strain>
    </source>
</reference>
<evidence type="ECO:0000313" key="2">
    <source>
        <dbReference type="EMBL" id="CAD5327125.1"/>
    </source>
</evidence>
<dbReference type="InterPro" id="IPR036047">
    <property type="entry name" value="F-box-like_dom_sf"/>
</dbReference>
<dbReference type="EMBL" id="LR881469">
    <property type="protein sequence ID" value="CAD5327125.1"/>
    <property type="molecule type" value="Genomic_DNA"/>
</dbReference>
<gene>
    <name evidence="2" type="ORF">AT9943_LOCUS14840</name>
</gene>
<accession>A0A7G2EW81</accession>
<dbReference type="CDD" id="cd22157">
    <property type="entry name" value="F-box_AtFBW1-like"/>
    <property type="match status" value="1"/>
</dbReference>
<proteinExistence type="predicted"/>
<dbReference type="PANTHER" id="PTHR31111">
    <property type="entry name" value="BNAA05G37150D PROTEIN-RELATED"/>
    <property type="match status" value="1"/>
</dbReference>
<dbReference type="PANTHER" id="PTHR31111:SF134">
    <property type="entry name" value="F-BOX ASSOCIATED INTERACTION DOMAIN-CONTAINING PROTEIN"/>
    <property type="match status" value="1"/>
</dbReference>
<sequence length="140" mass="16334">MAFSKRVYRSLPFELVEEILKKTPAESLNRFKSTCKQWYGIITDKRFMYNHLDHSPERFIRIDDHKTVQIMDPMTGIFSDSPVPDVFRSPHSFASMVHCDGLMLCGVRKQIETGRHEESRYSNPFICSYVYVPSVIPVPE</sequence>
<organism evidence="2 3">
    <name type="scientific">Arabidopsis thaliana</name>
    <name type="common">Mouse-ear cress</name>
    <dbReference type="NCBI Taxonomy" id="3702"/>
    <lineage>
        <taxon>Eukaryota</taxon>
        <taxon>Viridiplantae</taxon>
        <taxon>Streptophyta</taxon>
        <taxon>Embryophyta</taxon>
        <taxon>Tracheophyta</taxon>
        <taxon>Spermatophyta</taxon>
        <taxon>Magnoliopsida</taxon>
        <taxon>eudicotyledons</taxon>
        <taxon>Gunneridae</taxon>
        <taxon>Pentapetalae</taxon>
        <taxon>rosids</taxon>
        <taxon>malvids</taxon>
        <taxon>Brassicales</taxon>
        <taxon>Brassicaceae</taxon>
        <taxon>Camelineae</taxon>
        <taxon>Arabidopsis</taxon>
    </lineage>
</organism>
<name>A0A7G2EW81_ARATH</name>
<dbReference type="Proteomes" id="UP000516314">
    <property type="component" value="Chromosome 4"/>
</dbReference>
<dbReference type="InterPro" id="IPR001810">
    <property type="entry name" value="F-box_dom"/>
</dbReference>
<dbReference type="AlphaFoldDB" id="A0A7G2EW81"/>
<evidence type="ECO:0000313" key="3">
    <source>
        <dbReference type="Proteomes" id="UP000516314"/>
    </source>
</evidence>
<dbReference type="Pfam" id="PF00646">
    <property type="entry name" value="F-box"/>
    <property type="match status" value="1"/>
</dbReference>
<feature type="domain" description="F-box" evidence="1">
    <location>
        <begin position="5"/>
        <end position="52"/>
    </location>
</feature>
<dbReference type="SMART" id="SM00256">
    <property type="entry name" value="FBOX"/>
    <property type="match status" value="1"/>
</dbReference>
<dbReference type="SUPFAM" id="SSF81383">
    <property type="entry name" value="F-box domain"/>
    <property type="match status" value="1"/>
</dbReference>
<dbReference type="PROSITE" id="PS50181">
    <property type="entry name" value="FBOX"/>
    <property type="match status" value="1"/>
</dbReference>
<dbReference type="Gene3D" id="1.20.1280.50">
    <property type="match status" value="1"/>
</dbReference>